<dbReference type="PANTHER" id="PTHR36057:SF1">
    <property type="entry name" value="LIPOPROTEIN LIPID ATTACHMENT SITE-LIKE PROTEIN, PUTATIVE (DUF1223)-RELATED"/>
    <property type="match status" value="1"/>
</dbReference>
<dbReference type="STRING" id="1672749.BJF92_19885"/>
<dbReference type="Pfam" id="PF06764">
    <property type="entry name" value="DUF1223"/>
    <property type="match status" value="1"/>
</dbReference>
<accession>A0A1Q9AL96</accession>
<protein>
    <recommendedName>
        <fullName evidence="4">DUF1223 domain-containing protein</fullName>
    </recommendedName>
</protein>
<dbReference type="SUPFAM" id="SSF52833">
    <property type="entry name" value="Thioredoxin-like"/>
    <property type="match status" value="1"/>
</dbReference>
<reference evidence="2 3" key="1">
    <citation type="submission" date="2016-09" db="EMBL/GenBank/DDBJ databases">
        <title>Rhizobium sp. nov., a novel species isolated from the rice rhizosphere.</title>
        <authorList>
            <person name="Zhao J."/>
            <person name="Zhang X."/>
        </authorList>
    </citation>
    <scope>NUCLEOTIDE SEQUENCE [LARGE SCALE GENOMIC DNA]</scope>
    <source>
        <strain evidence="2 3">MH17</strain>
    </source>
</reference>
<dbReference type="EMBL" id="MKIO01000024">
    <property type="protein sequence ID" value="OLP56075.1"/>
    <property type="molecule type" value="Genomic_DNA"/>
</dbReference>
<dbReference type="Proteomes" id="UP000186143">
    <property type="component" value="Unassembled WGS sequence"/>
</dbReference>
<name>A0A1Q9AL96_9HYPH</name>
<evidence type="ECO:0000256" key="1">
    <source>
        <dbReference type="SAM" id="SignalP"/>
    </source>
</evidence>
<evidence type="ECO:0000313" key="3">
    <source>
        <dbReference type="Proteomes" id="UP000186143"/>
    </source>
</evidence>
<gene>
    <name evidence="2" type="ORF">BJF92_19885</name>
</gene>
<dbReference type="PANTHER" id="PTHR36057">
    <property type="match status" value="1"/>
</dbReference>
<evidence type="ECO:0000313" key="2">
    <source>
        <dbReference type="EMBL" id="OLP56075.1"/>
    </source>
</evidence>
<organism evidence="2 3">
    <name type="scientific">Xaviernesmea rhizosphaerae</name>
    <dbReference type="NCBI Taxonomy" id="1672749"/>
    <lineage>
        <taxon>Bacteria</taxon>
        <taxon>Pseudomonadati</taxon>
        <taxon>Pseudomonadota</taxon>
        <taxon>Alphaproteobacteria</taxon>
        <taxon>Hyphomicrobiales</taxon>
        <taxon>Rhizobiaceae</taxon>
        <taxon>Rhizobium/Agrobacterium group</taxon>
        <taxon>Xaviernesmea</taxon>
    </lineage>
</organism>
<comment type="caution">
    <text evidence="2">The sequence shown here is derived from an EMBL/GenBank/DDBJ whole genome shotgun (WGS) entry which is preliminary data.</text>
</comment>
<dbReference type="InterPro" id="IPR010634">
    <property type="entry name" value="DUF1223"/>
</dbReference>
<dbReference type="AlphaFoldDB" id="A0A1Q9AL96"/>
<feature type="chain" id="PRO_5013385332" description="DUF1223 domain-containing protein" evidence="1">
    <location>
        <begin position="26"/>
        <end position="265"/>
    </location>
</feature>
<dbReference type="OrthoDB" id="9808254at2"/>
<dbReference type="InterPro" id="IPR036249">
    <property type="entry name" value="Thioredoxin-like_sf"/>
</dbReference>
<proteinExistence type="predicted"/>
<evidence type="ECO:0008006" key="4">
    <source>
        <dbReference type="Google" id="ProtNLM"/>
    </source>
</evidence>
<sequence>MPDRLLFRLAILGSALLLGAASSRAGETVPLGVVELFTSQGCASCPPADAALRKLVESGKVIALGYHIDYWNFRGWADTLATKENTARQYAYSRSFGKNGVYTPQAVLNGREHMNGGDLAGINRRLDEMQQDREGLDLAVAAIRRGDEIDIEVGAQAGGATAATKANVVAVYFAPQKVVTMHRGENNGRTISYMNAVRDVQTIGMWDGTHASFVLPATVLKEEDSGGVAILVQQMKDGDTPGPILGATVLTNATTQPSDMVQVKR</sequence>
<feature type="signal peptide" evidence="1">
    <location>
        <begin position="1"/>
        <end position="25"/>
    </location>
</feature>
<dbReference type="RefSeq" id="WP_075634154.1">
    <property type="nucleotide sequence ID" value="NZ_MKIO01000024.1"/>
</dbReference>
<keyword evidence="1" id="KW-0732">Signal</keyword>